<feature type="region of interest" description="Disordered" evidence="1">
    <location>
        <begin position="442"/>
        <end position="461"/>
    </location>
</feature>
<feature type="region of interest" description="Disordered" evidence="1">
    <location>
        <begin position="29"/>
        <end position="75"/>
    </location>
</feature>
<feature type="chain" id="PRO_5043575758" description="Extracellular membrane protein CFEM domain-containing protein" evidence="3">
    <location>
        <begin position="28"/>
        <end position="636"/>
    </location>
</feature>
<dbReference type="EMBL" id="JBCAWK010000013">
    <property type="protein sequence ID" value="KAK8844737.1"/>
    <property type="molecule type" value="Genomic_DNA"/>
</dbReference>
<accession>A0AAW0YTG8</accession>
<dbReference type="GeneID" id="92183845"/>
<feature type="region of interest" description="Disordered" evidence="1">
    <location>
        <begin position="336"/>
        <end position="403"/>
    </location>
</feature>
<evidence type="ECO:0000256" key="2">
    <source>
        <dbReference type="SAM" id="Phobius"/>
    </source>
</evidence>
<dbReference type="RefSeq" id="XP_066799961.1">
    <property type="nucleotide sequence ID" value="XM_066949667.1"/>
</dbReference>
<feature type="compositionally biased region" description="Polar residues" evidence="1">
    <location>
        <begin position="336"/>
        <end position="354"/>
    </location>
</feature>
<feature type="compositionally biased region" description="Low complexity" evidence="1">
    <location>
        <begin position="251"/>
        <end position="313"/>
    </location>
</feature>
<feature type="compositionally biased region" description="Polar residues" evidence="1">
    <location>
        <begin position="215"/>
        <end position="250"/>
    </location>
</feature>
<evidence type="ECO:0008006" key="6">
    <source>
        <dbReference type="Google" id="ProtNLM"/>
    </source>
</evidence>
<feature type="compositionally biased region" description="Polar residues" evidence="1">
    <location>
        <begin position="452"/>
        <end position="461"/>
    </location>
</feature>
<feature type="region of interest" description="Disordered" evidence="1">
    <location>
        <begin position="215"/>
        <end position="323"/>
    </location>
</feature>
<reference evidence="4 5" key="1">
    <citation type="journal article" date="2024" name="bioRxiv">
        <title>Comparative genomics of Cryptococcus and Kwoniella reveals pathogenesis evolution and contrasting karyotype dynamics via intercentromeric recombination or chromosome fusion.</title>
        <authorList>
            <person name="Coelho M.A."/>
            <person name="David-Palma M."/>
            <person name="Shea T."/>
            <person name="Bowers K."/>
            <person name="McGinley-Smith S."/>
            <person name="Mohammad A.W."/>
            <person name="Gnirke A."/>
            <person name="Yurkov A.M."/>
            <person name="Nowrousian M."/>
            <person name="Sun S."/>
            <person name="Cuomo C.A."/>
            <person name="Heitman J."/>
        </authorList>
    </citation>
    <scope>NUCLEOTIDE SEQUENCE [LARGE SCALE GENOMIC DNA]</scope>
    <source>
        <strain evidence="4 5">CBS 13917</strain>
    </source>
</reference>
<keyword evidence="2" id="KW-0812">Transmembrane</keyword>
<evidence type="ECO:0000313" key="4">
    <source>
        <dbReference type="EMBL" id="KAK8844737.1"/>
    </source>
</evidence>
<protein>
    <recommendedName>
        <fullName evidence="6">Extracellular membrane protein CFEM domain-containing protein</fullName>
    </recommendedName>
</protein>
<gene>
    <name evidence="4" type="ORF">IAR55_006587</name>
</gene>
<feature type="transmembrane region" description="Helical" evidence="2">
    <location>
        <begin position="614"/>
        <end position="634"/>
    </location>
</feature>
<dbReference type="AlphaFoldDB" id="A0AAW0YTG8"/>
<dbReference type="Proteomes" id="UP001388673">
    <property type="component" value="Unassembled WGS sequence"/>
</dbReference>
<proteinExistence type="predicted"/>
<evidence type="ECO:0000256" key="3">
    <source>
        <dbReference type="SAM" id="SignalP"/>
    </source>
</evidence>
<dbReference type="KEGG" id="kne:92183845"/>
<feature type="compositionally biased region" description="Low complexity" evidence="1">
    <location>
        <begin position="374"/>
        <end position="397"/>
    </location>
</feature>
<sequence>MFPPPRRLRHGSLILVTAILISASVCAETPPTAPSQLHPSLPTDSIEWKRALPPPGYDDDQGGGGGGGGGDDRPAALIATTSISSQDRPDLTLSFLTTDIATPSNKSPVSQSTSNASLPFPTYIPANATTCTSERGGCTVYLNSISNCTNPTCACLLTLPAQVCAECIVLQQDEKARNETVKTYNDYLEACEEGRVNVTKTETLSGVATITGTVSEAQKQGGTSASGKSPSATMTATEKSQGDRSSSPTVQSTLMTSTSSSSQSMSLSSSQSQSSPSPSSTSNPSSDSSIFGTTPSSRTTPTSVFSTSSASQSNGPPDSSPSVGVVAIEVTASIASITSDPESESQSQVTITSTRHVHPSSGPDPGGMMAIATDSSPNSNSNSTSDPSGASPSSDSSSDNDDVRVYTSYSTVGATPSSSPSSLDLLLTASAATTLGMMYTSSDSNDSHMDQDGSSNITSSNDSALDASKRFFASGISQDCTSDCQVWKSLAQSCKDDKCICADDALTSASSCSDCIGKEAHGSSYVPQMSAYSSFASNCSASDSSSVPTGGGTPIGGENRGGIGFAPTSSANPFEAYGSSSSTNTITATVEAAEGVVTSSRSSGVIVRGGSSLVPIWAVVILTTGLGMVARWAVAL</sequence>
<evidence type="ECO:0000313" key="5">
    <source>
        <dbReference type="Proteomes" id="UP001388673"/>
    </source>
</evidence>
<keyword evidence="2" id="KW-0472">Membrane</keyword>
<feature type="signal peptide" evidence="3">
    <location>
        <begin position="1"/>
        <end position="27"/>
    </location>
</feature>
<keyword evidence="2" id="KW-1133">Transmembrane helix</keyword>
<organism evidence="4 5">
    <name type="scientific">Kwoniella newhampshirensis</name>
    <dbReference type="NCBI Taxonomy" id="1651941"/>
    <lineage>
        <taxon>Eukaryota</taxon>
        <taxon>Fungi</taxon>
        <taxon>Dikarya</taxon>
        <taxon>Basidiomycota</taxon>
        <taxon>Agaricomycotina</taxon>
        <taxon>Tremellomycetes</taxon>
        <taxon>Tremellales</taxon>
        <taxon>Cryptococcaceae</taxon>
        <taxon>Kwoniella</taxon>
    </lineage>
</organism>
<keyword evidence="5" id="KW-1185">Reference proteome</keyword>
<comment type="caution">
    <text evidence="4">The sequence shown here is derived from an EMBL/GenBank/DDBJ whole genome shotgun (WGS) entry which is preliminary data.</text>
</comment>
<keyword evidence="3" id="KW-0732">Signal</keyword>
<evidence type="ECO:0000256" key="1">
    <source>
        <dbReference type="SAM" id="MobiDB-lite"/>
    </source>
</evidence>
<name>A0AAW0YTG8_9TREE</name>